<protein>
    <recommendedName>
        <fullName evidence="3 6">Ornithine carbamoyltransferase</fullName>
        <ecNumber evidence="3 6">2.1.3.3</ecNumber>
    </recommendedName>
</protein>
<dbReference type="GO" id="GO:0004585">
    <property type="term" value="F:ornithine carbamoyltransferase activity"/>
    <property type="evidence" value="ECO:0007669"/>
    <property type="project" value="UniProtKB-UniRule"/>
</dbReference>
<name>A0A371QBW4_STRIH</name>
<proteinExistence type="inferred from homology"/>
<dbReference type="OrthoDB" id="9802587at2"/>
<organism evidence="10 11">
    <name type="scientific">Streptomyces inhibens</name>
    <dbReference type="NCBI Taxonomy" id="2293571"/>
    <lineage>
        <taxon>Bacteria</taxon>
        <taxon>Bacillati</taxon>
        <taxon>Actinomycetota</taxon>
        <taxon>Actinomycetes</taxon>
        <taxon>Kitasatosporales</taxon>
        <taxon>Streptomycetaceae</taxon>
        <taxon>Streptomyces</taxon>
    </lineage>
</organism>
<evidence type="ECO:0000256" key="5">
    <source>
        <dbReference type="ARBA" id="ARBA00048772"/>
    </source>
</evidence>
<dbReference type="PANTHER" id="PTHR45753:SF2">
    <property type="entry name" value="ORNITHINE CARBAMOYLTRANSFERASE"/>
    <property type="match status" value="1"/>
</dbReference>
<accession>A0A371QBW4</accession>
<dbReference type="PRINTS" id="PR00102">
    <property type="entry name" value="OTCASE"/>
</dbReference>
<comment type="catalytic activity">
    <reaction evidence="5">
        <text>carbamoyl phosphate + L-ornithine = L-citrulline + phosphate + H(+)</text>
        <dbReference type="Rhea" id="RHEA:19513"/>
        <dbReference type="ChEBI" id="CHEBI:15378"/>
        <dbReference type="ChEBI" id="CHEBI:43474"/>
        <dbReference type="ChEBI" id="CHEBI:46911"/>
        <dbReference type="ChEBI" id="CHEBI:57743"/>
        <dbReference type="ChEBI" id="CHEBI:58228"/>
        <dbReference type="EC" id="2.1.3.3"/>
    </reaction>
</comment>
<reference evidence="10 11" key="1">
    <citation type="submission" date="2018-08" db="EMBL/GenBank/DDBJ databases">
        <title>Streptomyces NEAU-D10 sp. nov., a novel Actinomycete isolated from soil.</title>
        <authorList>
            <person name="Jin L."/>
        </authorList>
    </citation>
    <scope>NUCLEOTIDE SEQUENCE [LARGE SCALE GENOMIC DNA]</scope>
    <source>
        <strain evidence="10 11">NEAU-D10</strain>
    </source>
</reference>
<dbReference type="Proteomes" id="UP000262477">
    <property type="component" value="Unassembled WGS sequence"/>
</dbReference>
<evidence type="ECO:0000256" key="7">
    <source>
        <dbReference type="RuleBase" id="RU003634"/>
    </source>
</evidence>
<dbReference type="AlphaFoldDB" id="A0A371QBW4"/>
<feature type="domain" description="Aspartate/ornithine carbamoyltransferase carbamoyl-P binding" evidence="9">
    <location>
        <begin position="9"/>
        <end position="148"/>
    </location>
</feature>
<evidence type="ECO:0000259" key="9">
    <source>
        <dbReference type="Pfam" id="PF02729"/>
    </source>
</evidence>
<sequence>MGDTRRVRGLLKDSDLTSDRIEELIALAARLKSTHRTSAAWPALTGRSIALIFAKSSTRTRSAFEVAAFGQGARVSHFGPGSSHLDVHESAADTAMVLGRLYDGIAYRGPDHDTVETLGRHAGVPVWNALTPPWHPTQALADLLTIKEHCRKPWAEICLAFVGDGRSNVANSLRITGALLGMTVRVAAPAAMSGSADVRATAERICARAGGCVTETDDIEEGVRGADFVYADTWIHLGEPIDSWRPKLAALAPYRVDGQVLAATKNPDVRFLHCMPAVHDSSTAIGAAVLAETGREGAEVTTEVLRGPASLVLDQAENRMHTIKALLVSDLAGPNR</sequence>
<evidence type="ECO:0000313" key="10">
    <source>
        <dbReference type="EMBL" id="REK92192.1"/>
    </source>
</evidence>
<dbReference type="Pfam" id="PF00185">
    <property type="entry name" value="OTCace"/>
    <property type="match status" value="1"/>
</dbReference>
<dbReference type="Pfam" id="PF02729">
    <property type="entry name" value="OTCace_N"/>
    <property type="match status" value="1"/>
</dbReference>
<dbReference type="InterPro" id="IPR006131">
    <property type="entry name" value="Asp_carbamoyltransf_Asp/Orn-bd"/>
</dbReference>
<dbReference type="RefSeq" id="WP_128502312.1">
    <property type="nucleotide sequence ID" value="NZ_QUAC01000003.1"/>
</dbReference>
<evidence type="ECO:0000313" key="11">
    <source>
        <dbReference type="Proteomes" id="UP000262477"/>
    </source>
</evidence>
<dbReference type="PROSITE" id="PS00097">
    <property type="entry name" value="CARBAMOYLTRANSFERASE"/>
    <property type="match status" value="1"/>
</dbReference>
<gene>
    <name evidence="10" type="primary">argF</name>
    <name evidence="10" type="ORF">DY245_00245</name>
</gene>
<dbReference type="InterPro" id="IPR036901">
    <property type="entry name" value="Asp/Orn_carbamoylTrfase_sf"/>
</dbReference>
<feature type="domain" description="Aspartate/ornithine carbamoyltransferase Asp/Orn-binding" evidence="8">
    <location>
        <begin position="156"/>
        <end position="328"/>
    </location>
</feature>
<evidence type="ECO:0000256" key="1">
    <source>
        <dbReference type="ARBA" id="ARBA00003822"/>
    </source>
</evidence>
<dbReference type="GO" id="GO:0019240">
    <property type="term" value="P:citrulline biosynthetic process"/>
    <property type="evidence" value="ECO:0007669"/>
    <property type="project" value="TreeGrafter"/>
</dbReference>
<dbReference type="PRINTS" id="PR00100">
    <property type="entry name" value="AOTCASE"/>
</dbReference>
<dbReference type="GO" id="GO:0016597">
    <property type="term" value="F:amino acid binding"/>
    <property type="evidence" value="ECO:0007669"/>
    <property type="project" value="InterPro"/>
</dbReference>
<dbReference type="InterPro" id="IPR002292">
    <property type="entry name" value="Orn/put_carbamltrans"/>
</dbReference>
<evidence type="ECO:0000256" key="6">
    <source>
        <dbReference type="NCBIfam" id="TIGR00658"/>
    </source>
</evidence>
<dbReference type="EC" id="2.1.3.3" evidence="3 6"/>
<dbReference type="SUPFAM" id="SSF53671">
    <property type="entry name" value="Aspartate/ornithine carbamoyltransferase"/>
    <property type="match status" value="1"/>
</dbReference>
<keyword evidence="11" id="KW-1185">Reference proteome</keyword>
<comment type="caution">
    <text evidence="10">The sequence shown here is derived from an EMBL/GenBank/DDBJ whole genome shotgun (WGS) entry which is preliminary data.</text>
</comment>
<dbReference type="PANTHER" id="PTHR45753">
    <property type="entry name" value="ORNITHINE CARBAMOYLTRANSFERASE, MITOCHONDRIAL"/>
    <property type="match status" value="1"/>
</dbReference>
<keyword evidence="4 7" id="KW-0808">Transferase</keyword>
<evidence type="ECO:0000256" key="4">
    <source>
        <dbReference type="ARBA" id="ARBA00022679"/>
    </source>
</evidence>
<comment type="function">
    <text evidence="1">Reversibly catalyzes the transfer of the carbamoyl group from carbamoyl phosphate (CP) to the N(epsilon) atom of ornithine (ORN) to produce L-citrulline.</text>
</comment>
<evidence type="ECO:0000256" key="3">
    <source>
        <dbReference type="ARBA" id="ARBA00013007"/>
    </source>
</evidence>
<evidence type="ECO:0000259" key="8">
    <source>
        <dbReference type="Pfam" id="PF00185"/>
    </source>
</evidence>
<dbReference type="NCBIfam" id="TIGR00658">
    <property type="entry name" value="orni_carb_tr"/>
    <property type="match status" value="1"/>
</dbReference>
<dbReference type="InterPro" id="IPR006132">
    <property type="entry name" value="Asp/Orn_carbamoyltranf_P-bd"/>
</dbReference>
<dbReference type="GO" id="GO:0042450">
    <property type="term" value="P:L-arginine biosynthetic process via ornithine"/>
    <property type="evidence" value="ECO:0007669"/>
    <property type="project" value="UniProtKB-UniRule"/>
</dbReference>
<dbReference type="InterPro" id="IPR006130">
    <property type="entry name" value="Asp/Orn_carbamoylTrfase"/>
</dbReference>
<evidence type="ECO:0000256" key="2">
    <source>
        <dbReference type="ARBA" id="ARBA00007805"/>
    </source>
</evidence>
<comment type="similarity">
    <text evidence="2">Belongs to the aspartate/ornithine carbamoyltransferase superfamily. OTCase family.</text>
</comment>
<dbReference type="Gene3D" id="3.40.50.1370">
    <property type="entry name" value="Aspartate/ornithine carbamoyltransferase"/>
    <property type="match status" value="2"/>
</dbReference>
<dbReference type="EMBL" id="QUAC01000003">
    <property type="protein sequence ID" value="REK92192.1"/>
    <property type="molecule type" value="Genomic_DNA"/>
</dbReference>